<name>A0A285AZB2_9ENTR</name>
<protein>
    <submittedName>
        <fullName evidence="2">Uncharacterized protein</fullName>
    </submittedName>
</protein>
<accession>A0A285AZB2</accession>
<reference evidence="3" key="1">
    <citation type="submission" date="2017-08" db="EMBL/GenBank/DDBJ databases">
        <authorList>
            <person name="Brisse S."/>
        </authorList>
    </citation>
    <scope>NUCLEOTIDE SEQUENCE [LARGE SCALE GENOMIC DNA]</scope>
    <source>
        <strain evidence="3">06D021</strain>
    </source>
</reference>
<dbReference type="EMBL" id="FZTC01000015">
    <property type="protein sequence ID" value="SNU34010.1"/>
    <property type="molecule type" value="Genomic_DNA"/>
</dbReference>
<sequence>MIGLSLRGEHQHAQRQRDFCFCNAHSFPLNPCFVLCLSRSHKSPVGGKEEKVLIYNEKELNKTVDIVYPHGATKLGKVARTGAQHRLREDPLPLNMHPTELQIRN</sequence>
<gene>
    <name evidence="2" type="ORF">KOSB73_220129</name>
</gene>
<evidence type="ECO:0000256" key="1">
    <source>
        <dbReference type="SAM" id="MobiDB-lite"/>
    </source>
</evidence>
<proteinExistence type="predicted"/>
<organism evidence="2 3">
    <name type="scientific">Klebsiella grimontii</name>
    <dbReference type="NCBI Taxonomy" id="2058152"/>
    <lineage>
        <taxon>Bacteria</taxon>
        <taxon>Pseudomonadati</taxon>
        <taxon>Pseudomonadota</taxon>
        <taxon>Gammaproteobacteria</taxon>
        <taxon>Enterobacterales</taxon>
        <taxon>Enterobacteriaceae</taxon>
        <taxon>Klebsiella/Raoultella group</taxon>
        <taxon>Klebsiella</taxon>
    </lineage>
</organism>
<dbReference type="Proteomes" id="UP000220639">
    <property type="component" value="Unassembled WGS sequence"/>
</dbReference>
<evidence type="ECO:0000313" key="2">
    <source>
        <dbReference type="EMBL" id="SNU34010.1"/>
    </source>
</evidence>
<dbReference type="AlphaFoldDB" id="A0A285AZB2"/>
<evidence type="ECO:0000313" key="3">
    <source>
        <dbReference type="Proteomes" id="UP000220639"/>
    </source>
</evidence>
<feature type="region of interest" description="Disordered" evidence="1">
    <location>
        <begin position="80"/>
        <end position="105"/>
    </location>
</feature>